<dbReference type="AlphaFoldDB" id="A0A6S6W5X8"/>
<sequence>MQVTEELLDTRLHYRVGSPMLRTLPLSTARFEGFAGWFGLWAPITKVLREEHVHVNRFGAHPVRRFRETENEDDIPISVLVESDATMPGQYTRWVNAVRRIRRLLLDSGFDMAIEIIDALAATEVKPEIIKWDDREIIETWEKLQSQVIQRLQPSNWLAIDILYSLIGDPQNPTRNPTIFISASDADEDIWFLDKVPSIYDTVGTFFRVEVRQLPSLLSTLGSDDLEPYPETTSYQDTVEMGASIGLEGQRRSATLGMGIKLQNSEGHDLGTFGLTTHHVIVHGDMTSWKVGEAYKPDHRLLKNGTLTSVSPSDSEHRKVTQFWQHQLQLFQAGDLQHDGFYRSMMRKSENKVETKRFCQEALIRNASFPVKFFQTNPSRLLGVVYASSGFRKSKNPGCSEGLDGDLDWALNWALIRLQSPRNASNHVLADRPKLRLHHTCEVKSYKHLLPSQNYDVVKIGSGTHWTTGKVSAIPSVLNYRNCGPSSVPVGSKEDKLDGIMFAFGIRSDRDLIGFIESRDTGSVVLLNRNGNELGASAVGLAFGANDATSMAYMTPIAHVFGDIEKVTGGKIVGMRDGGMAEVDQ</sequence>
<protein>
    <submittedName>
        <fullName evidence="1">Uncharacterized protein</fullName>
    </submittedName>
</protein>
<name>A0A6S6W5X8_9PLEO</name>
<dbReference type="EMBL" id="HG992982">
    <property type="protein sequence ID" value="CAE7187202.1"/>
    <property type="molecule type" value="Genomic_DNA"/>
</dbReference>
<dbReference type="Proteomes" id="UP000472372">
    <property type="component" value="Chromosome 6"/>
</dbReference>
<gene>
    <name evidence="1" type="ORF">PTTW11_07104</name>
</gene>
<organism evidence="1 2">
    <name type="scientific">Pyrenophora teres f. teres</name>
    <dbReference type="NCBI Taxonomy" id="97479"/>
    <lineage>
        <taxon>Eukaryota</taxon>
        <taxon>Fungi</taxon>
        <taxon>Dikarya</taxon>
        <taxon>Ascomycota</taxon>
        <taxon>Pezizomycotina</taxon>
        <taxon>Dothideomycetes</taxon>
        <taxon>Pleosporomycetidae</taxon>
        <taxon>Pleosporales</taxon>
        <taxon>Pleosporineae</taxon>
        <taxon>Pleosporaceae</taxon>
        <taxon>Pyrenophora</taxon>
    </lineage>
</organism>
<proteinExistence type="predicted"/>
<accession>A0A6S6W5X8</accession>
<reference evidence="1" key="1">
    <citation type="submission" date="2021-02" db="EMBL/GenBank/DDBJ databases">
        <authorList>
            <person name="Syme A R."/>
            <person name="Syme A R."/>
            <person name="Moolhuijzen P."/>
        </authorList>
    </citation>
    <scope>NUCLEOTIDE SEQUENCE</scope>
    <source>
        <strain evidence="1">W1-1</strain>
    </source>
</reference>
<evidence type="ECO:0000313" key="2">
    <source>
        <dbReference type="Proteomes" id="UP000472372"/>
    </source>
</evidence>
<evidence type="ECO:0000313" key="1">
    <source>
        <dbReference type="EMBL" id="CAE7187202.1"/>
    </source>
</evidence>